<comment type="subunit">
    <text evidence="10">Monomer.</text>
</comment>
<evidence type="ECO:0000256" key="3">
    <source>
        <dbReference type="ARBA" id="ARBA00013061"/>
    </source>
</evidence>
<keyword evidence="9 10" id="KW-0324">Glycolysis</keyword>
<evidence type="ECO:0000256" key="10">
    <source>
        <dbReference type="HAMAP-Rule" id="MF_00145"/>
    </source>
</evidence>
<dbReference type="EC" id="2.7.2.3" evidence="3 10"/>
<evidence type="ECO:0000313" key="14">
    <source>
        <dbReference type="EMBL" id="MBO8423994.1"/>
    </source>
</evidence>
<sequence length="425" mass="44939">MTMNKKTILDVNVKGKKCLVRVDLNVPMKGGVITDENRINGALPTIKYLMEQGAKVILCSHLGRPYNIFNEKIKKIKPEDEGKTRDELVALTLKKCSLKPVAARLNELLDGKVTFASDVIGPAAEAAVAACKDGEVVLLENLRFHEEETKNDENFCKALARFCDIYVNDAFGTAHRAHASTAGIAQYGLCEAAVAGFLIGKELDVMGGALENPVRPFVAILGGAKVSDKIGVINNLIEKVDTLIIGGAMAYTFFKAKGYGVGTSLCELDKVELAKELIDKAAAKGVKMLLPVDTVVAKAFPDPIDGAVEVKEVASDAIPEDMMGLDIGSKTRELYADAVKSAKTVIWNGPMGVFENPTLAAGTIAVAKALAETDATTIIGGGDSAAAVKQLGFADKMTHISTGGGASLEFLEGLELPGVACLDNK</sequence>
<dbReference type="InterPro" id="IPR036043">
    <property type="entry name" value="Phosphoglycerate_kinase_sf"/>
</dbReference>
<dbReference type="InterPro" id="IPR015824">
    <property type="entry name" value="Phosphoglycerate_kinase_N"/>
</dbReference>
<dbReference type="Gene3D" id="3.40.50.1260">
    <property type="entry name" value="Phosphoglycerate kinase, N-terminal domain"/>
    <property type="match status" value="2"/>
</dbReference>
<proteinExistence type="inferred from homology"/>
<keyword evidence="6 10" id="KW-0547">Nucleotide-binding</keyword>
<dbReference type="GO" id="GO:0005829">
    <property type="term" value="C:cytosol"/>
    <property type="evidence" value="ECO:0007669"/>
    <property type="project" value="TreeGrafter"/>
</dbReference>
<feature type="binding site" evidence="11">
    <location>
        <position position="176"/>
    </location>
    <ligand>
        <name>(2R)-3-phosphoglycerate</name>
        <dbReference type="ChEBI" id="CHEBI:58272"/>
    </ligand>
</feature>
<evidence type="ECO:0000256" key="5">
    <source>
        <dbReference type="ARBA" id="ARBA00022679"/>
    </source>
</evidence>
<comment type="pathway">
    <text evidence="2 10">Carbohydrate degradation; glycolysis; pyruvate from D-glyceraldehyde 3-phosphate: step 2/5.</text>
</comment>
<name>A0A940DGJ4_9FIRM</name>
<comment type="caution">
    <text evidence="14">The sequence shown here is derived from an EMBL/GenBank/DDBJ whole genome shotgun (WGS) entry which is preliminary data.</text>
</comment>
<dbReference type="AlphaFoldDB" id="A0A940DGJ4"/>
<dbReference type="GO" id="GO:0043531">
    <property type="term" value="F:ADP binding"/>
    <property type="evidence" value="ECO:0007669"/>
    <property type="project" value="TreeGrafter"/>
</dbReference>
<dbReference type="GO" id="GO:0006096">
    <property type="term" value="P:glycolytic process"/>
    <property type="evidence" value="ECO:0007669"/>
    <property type="project" value="UniProtKB-UniRule"/>
</dbReference>
<evidence type="ECO:0000256" key="8">
    <source>
        <dbReference type="ARBA" id="ARBA00022840"/>
    </source>
</evidence>
<evidence type="ECO:0000256" key="7">
    <source>
        <dbReference type="ARBA" id="ARBA00022777"/>
    </source>
</evidence>
<reference evidence="14" key="1">
    <citation type="submission" date="2020-10" db="EMBL/GenBank/DDBJ databases">
        <authorList>
            <person name="Gilroy R."/>
        </authorList>
    </citation>
    <scope>NUCLEOTIDE SEQUENCE</scope>
    <source>
        <strain evidence="14">517</strain>
    </source>
</reference>
<dbReference type="Pfam" id="PF00162">
    <property type="entry name" value="PGK"/>
    <property type="match status" value="1"/>
</dbReference>
<feature type="binding site" evidence="11">
    <location>
        <position position="38"/>
    </location>
    <ligand>
        <name>(2R)-3-phosphoglycerate</name>
        <dbReference type="ChEBI" id="CHEBI:58272"/>
    </ligand>
</feature>
<feature type="binding site" evidence="10">
    <location>
        <position position="38"/>
    </location>
    <ligand>
        <name>substrate</name>
    </ligand>
</feature>
<organism evidence="14 15">
    <name type="scientific">Candidatus Stercoripulliclostridium pullicola</name>
    <dbReference type="NCBI Taxonomy" id="2840953"/>
    <lineage>
        <taxon>Bacteria</taxon>
        <taxon>Bacillati</taxon>
        <taxon>Bacillota</taxon>
        <taxon>Clostridia</taxon>
        <taxon>Eubacteriales</taxon>
        <taxon>Candidatus Stercoripulliclostridium</taxon>
    </lineage>
</organism>
<protein>
    <recommendedName>
        <fullName evidence="4 10">Phosphoglycerate kinase</fullName>
        <ecNumber evidence="3 10">2.7.2.3</ecNumber>
    </recommendedName>
</protein>
<feature type="binding site" evidence="10">
    <location>
        <position position="143"/>
    </location>
    <ligand>
        <name>substrate</name>
    </ligand>
</feature>
<feature type="binding site" evidence="10 12">
    <location>
        <position position="229"/>
    </location>
    <ligand>
        <name>ATP</name>
        <dbReference type="ChEBI" id="CHEBI:30616"/>
    </ligand>
</feature>
<keyword evidence="5 10" id="KW-0808">Transferase</keyword>
<evidence type="ECO:0000313" key="15">
    <source>
        <dbReference type="Proteomes" id="UP000727857"/>
    </source>
</evidence>
<evidence type="ECO:0000256" key="13">
    <source>
        <dbReference type="RuleBase" id="RU000532"/>
    </source>
</evidence>
<dbReference type="Proteomes" id="UP000727857">
    <property type="component" value="Unassembled WGS sequence"/>
</dbReference>
<feature type="binding site" evidence="10">
    <location>
        <position position="324"/>
    </location>
    <ligand>
        <name>ATP</name>
        <dbReference type="ChEBI" id="CHEBI:30616"/>
    </ligand>
</feature>
<keyword evidence="8 10" id="KW-0067">ATP-binding</keyword>
<feature type="binding site" evidence="10 12">
    <location>
        <position position="355"/>
    </location>
    <ligand>
        <name>ATP</name>
        <dbReference type="ChEBI" id="CHEBI:30616"/>
    </ligand>
</feature>
<dbReference type="PANTHER" id="PTHR11406:SF23">
    <property type="entry name" value="PHOSPHOGLYCERATE KINASE 1, CHLOROPLASTIC-RELATED"/>
    <property type="match status" value="1"/>
</dbReference>
<feature type="binding site" evidence="10 11">
    <location>
        <begin position="23"/>
        <end position="25"/>
    </location>
    <ligand>
        <name>substrate</name>
    </ligand>
</feature>
<dbReference type="EMBL" id="JADINF010000074">
    <property type="protein sequence ID" value="MBO8423994.1"/>
    <property type="molecule type" value="Genomic_DNA"/>
</dbReference>
<dbReference type="SUPFAM" id="SSF53748">
    <property type="entry name" value="Phosphoglycerate kinase"/>
    <property type="match status" value="1"/>
</dbReference>
<dbReference type="InterPro" id="IPR001576">
    <property type="entry name" value="Phosphoglycerate_kinase"/>
</dbReference>
<accession>A0A940DGJ4</accession>
<feature type="binding site" evidence="10">
    <location>
        <position position="176"/>
    </location>
    <ligand>
        <name>substrate</name>
    </ligand>
</feature>
<dbReference type="PIRSF" id="PIRSF000724">
    <property type="entry name" value="Pgk"/>
    <property type="match status" value="1"/>
</dbReference>
<dbReference type="GO" id="GO:0005524">
    <property type="term" value="F:ATP binding"/>
    <property type="evidence" value="ECO:0007669"/>
    <property type="project" value="UniProtKB-KW"/>
</dbReference>
<reference evidence="14" key="2">
    <citation type="journal article" date="2021" name="PeerJ">
        <title>Extensive microbial diversity within the chicken gut microbiome revealed by metagenomics and culture.</title>
        <authorList>
            <person name="Gilroy R."/>
            <person name="Ravi A."/>
            <person name="Getino M."/>
            <person name="Pursley I."/>
            <person name="Horton D.L."/>
            <person name="Alikhan N.F."/>
            <person name="Baker D."/>
            <person name="Gharbi K."/>
            <person name="Hall N."/>
            <person name="Watson M."/>
            <person name="Adriaenssens E.M."/>
            <person name="Foster-Nyarko E."/>
            <person name="Jarju S."/>
            <person name="Secka A."/>
            <person name="Antonio M."/>
            <person name="Oren A."/>
            <person name="Chaudhuri R.R."/>
            <person name="La Ragione R."/>
            <person name="Hildebrand F."/>
            <person name="Pallen M.J."/>
        </authorList>
    </citation>
    <scope>NUCLEOTIDE SEQUENCE</scope>
    <source>
        <strain evidence="14">517</strain>
    </source>
</reference>
<gene>
    <name evidence="10" type="primary">pgk</name>
    <name evidence="14" type="ORF">IAB16_03135</name>
</gene>
<feature type="binding site" evidence="10 11">
    <location>
        <begin position="61"/>
        <end position="64"/>
    </location>
    <ligand>
        <name>substrate</name>
    </ligand>
</feature>
<dbReference type="CDD" id="cd00318">
    <property type="entry name" value="Phosphoglycerate_kinase"/>
    <property type="match status" value="1"/>
</dbReference>
<feature type="binding site" evidence="10 12">
    <location>
        <begin position="381"/>
        <end position="384"/>
    </location>
    <ligand>
        <name>ATP</name>
        <dbReference type="ChEBI" id="CHEBI:30616"/>
    </ligand>
</feature>
<dbReference type="HAMAP" id="MF_00145">
    <property type="entry name" value="Phosphoglyc_kinase"/>
    <property type="match status" value="1"/>
</dbReference>
<keyword evidence="7 10" id="KW-0418">Kinase</keyword>
<evidence type="ECO:0000256" key="11">
    <source>
        <dbReference type="PIRSR" id="PIRSR000724-1"/>
    </source>
</evidence>
<feature type="binding site" evidence="11">
    <location>
        <position position="143"/>
    </location>
    <ligand>
        <name>(2R)-3-phosphoglycerate</name>
        <dbReference type="ChEBI" id="CHEBI:58272"/>
    </ligand>
</feature>
<evidence type="ECO:0000256" key="12">
    <source>
        <dbReference type="PIRSR" id="PIRSR000724-2"/>
    </source>
</evidence>
<dbReference type="PRINTS" id="PR00477">
    <property type="entry name" value="PHGLYCKINASE"/>
</dbReference>
<evidence type="ECO:0000256" key="6">
    <source>
        <dbReference type="ARBA" id="ARBA00022741"/>
    </source>
</evidence>
<evidence type="ECO:0000256" key="1">
    <source>
        <dbReference type="ARBA" id="ARBA00000642"/>
    </source>
</evidence>
<dbReference type="GO" id="GO:0004618">
    <property type="term" value="F:phosphoglycerate kinase activity"/>
    <property type="evidence" value="ECO:0007669"/>
    <property type="project" value="UniProtKB-UniRule"/>
</dbReference>
<evidence type="ECO:0000256" key="9">
    <source>
        <dbReference type="ARBA" id="ARBA00023152"/>
    </source>
</evidence>
<comment type="catalytic activity">
    <reaction evidence="1 10 13">
        <text>(2R)-3-phosphoglycerate + ATP = (2R)-3-phospho-glyceroyl phosphate + ADP</text>
        <dbReference type="Rhea" id="RHEA:14801"/>
        <dbReference type="ChEBI" id="CHEBI:30616"/>
        <dbReference type="ChEBI" id="CHEBI:57604"/>
        <dbReference type="ChEBI" id="CHEBI:58272"/>
        <dbReference type="ChEBI" id="CHEBI:456216"/>
        <dbReference type="EC" id="2.7.2.3"/>
    </reaction>
</comment>
<keyword evidence="10" id="KW-0963">Cytoplasm</keyword>
<dbReference type="GO" id="GO:0006094">
    <property type="term" value="P:gluconeogenesis"/>
    <property type="evidence" value="ECO:0007669"/>
    <property type="project" value="TreeGrafter"/>
</dbReference>
<dbReference type="FunFam" id="3.40.50.1260:FF:000007">
    <property type="entry name" value="Phosphoglycerate kinase"/>
    <property type="match status" value="1"/>
</dbReference>
<comment type="subcellular location">
    <subcellularLocation>
        <location evidence="10">Cytoplasm</location>
    </subcellularLocation>
</comment>
<evidence type="ECO:0000256" key="2">
    <source>
        <dbReference type="ARBA" id="ARBA00004838"/>
    </source>
</evidence>
<dbReference type="PANTHER" id="PTHR11406">
    <property type="entry name" value="PHOSPHOGLYCERATE KINASE"/>
    <property type="match status" value="1"/>
</dbReference>
<comment type="similarity">
    <text evidence="10 13">Belongs to the phosphoglycerate kinase family.</text>
</comment>
<evidence type="ECO:0000256" key="4">
    <source>
        <dbReference type="ARBA" id="ARBA00016471"/>
    </source>
</evidence>